<organism evidence="3 4">
    <name type="scientific">Tothia fuscella</name>
    <dbReference type="NCBI Taxonomy" id="1048955"/>
    <lineage>
        <taxon>Eukaryota</taxon>
        <taxon>Fungi</taxon>
        <taxon>Dikarya</taxon>
        <taxon>Ascomycota</taxon>
        <taxon>Pezizomycotina</taxon>
        <taxon>Dothideomycetes</taxon>
        <taxon>Pleosporomycetidae</taxon>
        <taxon>Venturiales</taxon>
        <taxon>Cylindrosympodiaceae</taxon>
        <taxon>Tothia</taxon>
    </lineage>
</organism>
<gene>
    <name evidence="3" type="ORF">EJ08DRAFT_341613</name>
</gene>
<evidence type="ECO:0000256" key="1">
    <source>
        <dbReference type="SAM" id="SignalP"/>
    </source>
</evidence>
<dbReference type="PANTHER" id="PTHR35186:SF4">
    <property type="entry name" value="PRION-INHIBITION AND PROPAGATION HELO DOMAIN-CONTAINING PROTEIN"/>
    <property type="match status" value="1"/>
</dbReference>
<dbReference type="EMBL" id="MU007013">
    <property type="protein sequence ID" value="KAF2435525.1"/>
    <property type="molecule type" value="Genomic_DNA"/>
</dbReference>
<evidence type="ECO:0000313" key="3">
    <source>
        <dbReference type="EMBL" id="KAF2435525.1"/>
    </source>
</evidence>
<reference evidence="3" key="1">
    <citation type="journal article" date="2020" name="Stud. Mycol.">
        <title>101 Dothideomycetes genomes: a test case for predicting lifestyles and emergence of pathogens.</title>
        <authorList>
            <person name="Haridas S."/>
            <person name="Albert R."/>
            <person name="Binder M."/>
            <person name="Bloem J."/>
            <person name="Labutti K."/>
            <person name="Salamov A."/>
            <person name="Andreopoulos B."/>
            <person name="Baker S."/>
            <person name="Barry K."/>
            <person name="Bills G."/>
            <person name="Bluhm B."/>
            <person name="Cannon C."/>
            <person name="Castanera R."/>
            <person name="Culley D."/>
            <person name="Daum C."/>
            <person name="Ezra D."/>
            <person name="Gonzalez J."/>
            <person name="Henrissat B."/>
            <person name="Kuo A."/>
            <person name="Liang C."/>
            <person name="Lipzen A."/>
            <person name="Lutzoni F."/>
            <person name="Magnuson J."/>
            <person name="Mondo S."/>
            <person name="Nolan M."/>
            <person name="Ohm R."/>
            <person name="Pangilinan J."/>
            <person name="Park H.-J."/>
            <person name="Ramirez L."/>
            <person name="Alfaro M."/>
            <person name="Sun H."/>
            <person name="Tritt A."/>
            <person name="Yoshinaga Y."/>
            <person name="Zwiers L.-H."/>
            <person name="Turgeon B."/>
            <person name="Goodwin S."/>
            <person name="Spatafora J."/>
            <person name="Crous P."/>
            <person name="Grigoriev I."/>
        </authorList>
    </citation>
    <scope>NUCLEOTIDE SEQUENCE</scope>
    <source>
        <strain evidence="3">CBS 130266</strain>
    </source>
</reference>
<accession>A0A9P4P1D8</accession>
<keyword evidence="4" id="KW-1185">Reference proteome</keyword>
<protein>
    <recommendedName>
        <fullName evidence="2">DUF7580 domain-containing protein</fullName>
    </recommendedName>
</protein>
<dbReference type="Proteomes" id="UP000800235">
    <property type="component" value="Unassembled WGS sequence"/>
</dbReference>
<evidence type="ECO:0000259" key="2">
    <source>
        <dbReference type="Pfam" id="PF24476"/>
    </source>
</evidence>
<feature type="signal peptide" evidence="1">
    <location>
        <begin position="1"/>
        <end position="20"/>
    </location>
</feature>
<evidence type="ECO:0000313" key="4">
    <source>
        <dbReference type="Proteomes" id="UP000800235"/>
    </source>
</evidence>
<proteinExistence type="predicted"/>
<feature type="domain" description="DUF7580" evidence="2">
    <location>
        <begin position="219"/>
        <end position="569"/>
    </location>
</feature>
<keyword evidence="1" id="KW-0732">Signal</keyword>
<name>A0A9P4P1D8_9PEZI</name>
<sequence length="596" mass="67854">MSGVEAAGFVLAAFPLLISALEHYRETAEAFSDWWKFKREYRKCKDEICFHQLSYEQNLEKYLLPLIVDDDELDALIQEPGGERWNDPELELKLKARLPRAYELYLSTIVQMNDTIAELHDVLGTDKPYLQEEDLEDDSTLVEEKKRMRLRRMVTKQKIGYEAQRAKFSVGKPVRTKLFKEISDLNSRMKELLDVNDEINSLKASRIASRGLGLTTGLSKVWIHASNIFKVLSRAWRCDCSSLHRANLMLEHRTTNTDLQFHVLFQFARSLITPSCWKALRARIDLADTKSTLEHTSSEVTIARPNRPSMRSSLRKKEISPSNSVVLAESTQSLPPKAKVGWQDTPPLSRASSFIAPGGEAVEDLCNSIAICKHDTPCLGVMKSEEHSYVMCPIFKEKTQDDHREMATLASLLRKDRVAKFTRRQRFFIALALASSQYQLQHTPWLGQGWNKESILFLRESEDPLKIVLEQPFISRDFTTPESDGGKVPTGLDNNIPALGIMLLELCFDTAFEEHEVRKRFLAPGGVSSPYLDLAAALEWCNTEAAEEAGPEFAEAVKFCLSQFGSPALDDKRRQEFADKVIRPLQYCHQQFEIST</sequence>
<dbReference type="AlphaFoldDB" id="A0A9P4P1D8"/>
<dbReference type="InterPro" id="IPR056002">
    <property type="entry name" value="DUF7580"/>
</dbReference>
<dbReference type="Pfam" id="PF24476">
    <property type="entry name" value="DUF7580"/>
    <property type="match status" value="1"/>
</dbReference>
<dbReference type="PANTHER" id="PTHR35186">
    <property type="entry name" value="ANK_REP_REGION DOMAIN-CONTAINING PROTEIN"/>
    <property type="match status" value="1"/>
</dbReference>
<comment type="caution">
    <text evidence="3">The sequence shown here is derived from an EMBL/GenBank/DDBJ whole genome shotgun (WGS) entry which is preliminary data.</text>
</comment>
<dbReference type="OrthoDB" id="3565018at2759"/>
<feature type="chain" id="PRO_5040273500" description="DUF7580 domain-containing protein" evidence="1">
    <location>
        <begin position="21"/>
        <end position="596"/>
    </location>
</feature>